<dbReference type="SUPFAM" id="SSF53335">
    <property type="entry name" value="S-adenosyl-L-methionine-dependent methyltransferases"/>
    <property type="match status" value="1"/>
</dbReference>
<evidence type="ECO:0000259" key="1">
    <source>
        <dbReference type="Pfam" id="PF13649"/>
    </source>
</evidence>
<reference evidence="2" key="1">
    <citation type="submission" date="2024-05" db="EMBL/GenBank/DDBJ databases">
        <title>30 novel species of actinomycetes from the DSMZ collection.</title>
        <authorList>
            <person name="Nouioui I."/>
        </authorList>
    </citation>
    <scope>NUCLEOTIDE SEQUENCE</scope>
    <source>
        <strain evidence="2">DSM 41972</strain>
    </source>
</reference>
<dbReference type="GO" id="GO:0032259">
    <property type="term" value="P:methylation"/>
    <property type="evidence" value="ECO:0007669"/>
    <property type="project" value="UniProtKB-KW"/>
</dbReference>
<evidence type="ECO:0000313" key="2">
    <source>
        <dbReference type="EMBL" id="MDT3726761.1"/>
    </source>
</evidence>
<comment type="caution">
    <text evidence="2">The sequence shown here is derived from an EMBL/GenBank/DDBJ whole genome shotgun (WGS) entry which is preliminary data.</text>
</comment>
<dbReference type="RefSeq" id="WP_093544747.1">
    <property type="nucleotide sequence ID" value="NZ_JAVSGH010000021.1"/>
</dbReference>
<feature type="domain" description="Methyltransferase" evidence="1">
    <location>
        <begin position="44"/>
        <end position="142"/>
    </location>
</feature>
<dbReference type="InterPro" id="IPR041698">
    <property type="entry name" value="Methyltransf_25"/>
</dbReference>
<evidence type="ECO:0000313" key="3">
    <source>
        <dbReference type="Proteomes" id="UP001181313"/>
    </source>
</evidence>
<dbReference type="Gene3D" id="3.40.50.150">
    <property type="entry name" value="Vaccinia Virus protein VP39"/>
    <property type="match status" value="1"/>
</dbReference>
<proteinExistence type="predicted"/>
<dbReference type="NCBIfam" id="NF041820">
    <property type="entry name" value="daptide_MTase"/>
    <property type="match status" value="1"/>
</dbReference>
<keyword evidence="2" id="KW-0808">Transferase</keyword>
<keyword evidence="2" id="KW-0489">Methyltransferase</keyword>
<dbReference type="Proteomes" id="UP001181313">
    <property type="component" value="Unassembled WGS sequence"/>
</dbReference>
<dbReference type="GO" id="GO:0008168">
    <property type="term" value="F:methyltransferase activity"/>
    <property type="evidence" value="ECO:0007669"/>
    <property type="project" value="UniProtKB-KW"/>
</dbReference>
<keyword evidence="3" id="KW-1185">Reference proteome</keyword>
<dbReference type="EMBL" id="JAVSGH010000021">
    <property type="protein sequence ID" value="MDT3726761.1"/>
    <property type="molecule type" value="Genomic_DNA"/>
</dbReference>
<name>A0ABU3I3W9_9ACTN</name>
<dbReference type="Pfam" id="PF13649">
    <property type="entry name" value="Methyltransf_25"/>
    <property type="match status" value="1"/>
</dbReference>
<sequence>MTTLQNLADVYGPDGAAAYHDLTVQDTNEIREICRAVRMTEGPVLELAAGSGRLTLPLLALRRRVTALDLSDDLLRLLGERLREAPEHIRTACVLVHGDMSGFRLEQRFGAIVLGTTSISLLDGDARKGLYQAAAEHLAPAGRFLVTTRSATGHEDTTVRVEGASGRGYLLTETWTGAYVRQVAIRPDGSDRVLVSHVHDVTADRLAHELAEGGFRVLGQSVIGAGPGWENTLVEAEVAVR</sequence>
<dbReference type="InterPro" id="IPR029063">
    <property type="entry name" value="SAM-dependent_MTases_sf"/>
</dbReference>
<accession>A0ABU3I3W9</accession>
<gene>
    <name evidence="2" type="primary">mpaM</name>
    <name evidence="2" type="ORF">ROS62_18465</name>
</gene>
<protein>
    <submittedName>
        <fullName evidence="2">Daptide-type RiPP biosynthesis methyltransferase</fullName>
    </submittedName>
</protein>
<dbReference type="InterPro" id="IPR049690">
    <property type="entry name" value="Daptide_MTase"/>
</dbReference>
<organism evidence="2 3">
    <name type="scientific">Streptomyces althioticus subsp. attaecolombicae</name>
    <dbReference type="NCBI Taxonomy" id="3075534"/>
    <lineage>
        <taxon>Bacteria</taxon>
        <taxon>Bacillati</taxon>
        <taxon>Actinomycetota</taxon>
        <taxon>Actinomycetes</taxon>
        <taxon>Kitasatosporales</taxon>
        <taxon>Streptomycetaceae</taxon>
        <taxon>Streptomyces</taxon>
        <taxon>Streptomyces althioticus group</taxon>
    </lineage>
</organism>